<dbReference type="GO" id="GO:0106300">
    <property type="term" value="P:protein-DNA covalent cross-linking repair"/>
    <property type="evidence" value="ECO:0007669"/>
    <property type="project" value="InterPro"/>
</dbReference>
<evidence type="ECO:0000256" key="5">
    <source>
        <dbReference type="ARBA" id="ARBA00023124"/>
    </source>
</evidence>
<dbReference type="OrthoDB" id="9782620at2"/>
<dbReference type="PANTHER" id="PTHR13604:SF0">
    <property type="entry name" value="ABASIC SITE PROCESSING PROTEIN HMCES"/>
    <property type="match status" value="1"/>
</dbReference>
<gene>
    <name evidence="10" type="ORF">C7C46_28630</name>
</gene>
<evidence type="ECO:0000256" key="7">
    <source>
        <dbReference type="ARBA" id="ARBA00023239"/>
    </source>
</evidence>
<accession>A0A2V4NYU7</accession>
<sequence>MCGRFVSTTTPTDLVDLLGELSWDPAETFAPSWNVAPTDPVPAVLERLDRESGELVRRLRVLRWGLVPSWSKDTFGAARLINARAETVDQKPAFRKAFAARRCVIPADGYFEWQPVPAAAGRKAFKQPYYLSTGTTMLMAGLYEFWRNHAVPEDDPTAWLTTACVLTTDATDRAGRVHDRMPLTIAPADLDAWLAPGTSAAAELRHLLHPPTEDRLTVRAVPTTVNSVRAPNGPDLLAPAPDPLGLAD</sequence>
<name>A0A2V4NYU7_9ACTN</name>
<dbReference type="AlphaFoldDB" id="A0A2V4NYU7"/>
<evidence type="ECO:0000256" key="3">
    <source>
        <dbReference type="ARBA" id="ARBA00022763"/>
    </source>
</evidence>
<evidence type="ECO:0000256" key="8">
    <source>
        <dbReference type="RuleBase" id="RU364100"/>
    </source>
</evidence>
<dbReference type="GO" id="GO:0016829">
    <property type="term" value="F:lyase activity"/>
    <property type="evidence" value="ECO:0007669"/>
    <property type="project" value="UniProtKB-KW"/>
</dbReference>
<comment type="similarity">
    <text evidence="1 8">Belongs to the SOS response-associated peptidase family.</text>
</comment>
<organism evidence="10 11">
    <name type="scientific">Streptomyces tateyamensis</name>
    <dbReference type="NCBI Taxonomy" id="565073"/>
    <lineage>
        <taxon>Bacteria</taxon>
        <taxon>Bacillati</taxon>
        <taxon>Actinomycetota</taxon>
        <taxon>Actinomycetes</taxon>
        <taxon>Kitasatosporales</taxon>
        <taxon>Streptomycetaceae</taxon>
        <taxon>Streptomyces</taxon>
    </lineage>
</organism>
<dbReference type="EMBL" id="PYBW01000132">
    <property type="protein sequence ID" value="PYC69076.1"/>
    <property type="molecule type" value="Genomic_DNA"/>
</dbReference>
<keyword evidence="11" id="KW-1185">Reference proteome</keyword>
<evidence type="ECO:0000313" key="10">
    <source>
        <dbReference type="EMBL" id="PYC69076.1"/>
    </source>
</evidence>
<evidence type="ECO:0000313" key="11">
    <source>
        <dbReference type="Proteomes" id="UP000248039"/>
    </source>
</evidence>
<evidence type="ECO:0000256" key="2">
    <source>
        <dbReference type="ARBA" id="ARBA00022670"/>
    </source>
</evidence>
<keyword evidence="4 8" id="KW-0378">Hydrolase</keyword>
<dbReference type="GO" id="GO:0003697">
    <property type="term" value="F:single-stranded DNA binding"/>
    <property type="evidence" value="ECO:0007669"/>
    <property type="project" value="InterPro"/>
</dbReference>
<evidence type="ECO:0000256" key="6">
    <source>
        <dbReference type="ARBA" id="ARBA00023125"/>
    </source>
</evidence>
<dbReference type="PANTHER" id="PTHR13604">
    <property type="entry name" value="DC12-RELATED"/>
    <property type="match status" value="1"/>
</dbReference>
<dbReference type="RefSeq" id="WP_110672836.1">
    <property type="nucleotide sequence ID" value="NZ_PYBW01000132.1"/>
</dbReference>
<dbReference type="InterPro" id="IPR003738">
    <property type="entry name" value="SRAP"/>
</dbReference>
<comment type="caution">
    <text evidence="10">The sequence shown here is derived from an EMBL/GenBank/DDBJ whole genome shotgun (WGS) entry which is preliminary data.</text>
</comment>
<feature type="region of interest" description="Disordered" evidence="9">
    <location>
        <begin position="224"/>
        <end position="248"/>
    </location>
</feature>
<dbReference type="Gene3D" id="3.90.1680.10">
    <property type="entry name" value="SOS response associated peptidase-like"/>
    <property type="match status" value="1"/>
</dbReference>
<keyword evidence="2 8" id="KW-0645">Protease</keyword>
<dbReference type="InterPro" id="IPR036590">
    <property type="entry name" value="SRAP-like"/>
</dbReference>
<reference evidence="10 11" key="1">
    <citation type="submission" date="2018-03" db="EMBL/GenBank/DDBJ databases">
        <title>Bioinformatic expansion and discovery of thiopeptide antibiotics.</title>
        <authorList>
            <person name="Schwalen C.J."/>
            <person name="Hudson G.A."/>
            <person name="Mitchell D.A."/>
        </authorList>
    </citation>
    <scope>NUCLEOTIDE SEQUENCE [LARGE SCALE GENOMIC DNA]</scope>
    <source>
        <strain evidence="10 11">ATCC 21389</strain>
    </source>
</reference>
<dbReference type="Pfam" id="PF02586">
    <property type="entry name" value="SRAP"/>
    <property type="match status" value="1"/>
</dbReference>
<dbReference type="Proteomes" id="UP000248039">
    <property type="component" value="Unassembled WGS sequence"/>
</dbReference>
<protein>
    <recommendedName>
        <fullName evidence="8">Abasic site processing protein</fullName>
        <ecNumber evidence="8">3.4.-.-</ecNumber>
    </recommendedName>
</protein>
<evidence type="ECO:0000256" key="9">
    <source>
        <dbReference type="SAM" id="MobiDB-lite"/>
    </source>
</evidence>
<keyword evidence="5" id="KW-0190">Covalent protein-DNA linkage</keyword>
<keyword evidence="6" id="KW-0238">DNA-binding</keyword>
<proteinExistence type="inferred from homology"/>
<dbReference type="SUPFAM" id="SSF143081">
    <property type="entry name" value="BB1717-like"/>
    <property type="match status" value="1"/>
</dbReference>
<dbReference type="GO" id="GO:0008233">
    <property type="term" value="F:peptidase activity"/>
    <property type="evidence" value="ECO:0007669"/>
    <property type="project" value="UniProtKB-KW"/>
</dbReference>
<evidence type="ECO:0000256" key="4">
    <source>
        <dbReference type="ARBA" id="ARBA00022801"/>
    </source>
</evidence>
<dbReference type="GO" id="GO:0006508">
    <property type="term" value="P:proteolysis"/>
    <property type="evidence" value="ECO:0007669"/>
    <property type="project" value="UniProtKB-KW"/>
</dbReference>
<dbReference type="EC" id="3.4.-.-" evidence="8"/>
<feature type="compositionally biased region" description="Low complexity" evidence="9">
    <location>
        <begin position="233"/>
        <end position="248"/>
    </location>
</feature>
<keyword evidence="3" id="KW-0227">DNA damage</keyword>
<keyword evidence="7" id="KW-0456">Lyase</keyword>
<evidence type="ECO:0000256" key="1">
    <source>
        <dbReference type="ARBA" id="ARBA00008136"/>
    </source>
</evidence>